<feature type="domain" description="DUF6589" evidence="1">
    <location>
        <begin position="6"/>
        <end position="80"/>
    </location>
</feature>
<evidence type="ECO:0000259" key="1">
    <source>
        <dbReference type="Pfam" id="PF20231"/>
    </source>
</evidence>
<name>A0AAD4Q786_9AGAM</name>
<dbReference type="Pfam" id="PF20231">
    <property type="entry name" value="DUF6589"/>
    <property type="match status" value="1"/>
</dbReference>
<dbReference type="InterPro" id="IPR046496">
    <property type="entry name" value="DUF6589"/>
</dbReference>
<gene>
    <name evidence="2" type="ORF">EDB92DRAFT_1811901</name>
</gene>
<comment type="caution">
    <text evidence="2">The sequence shown here is derived from an EMBL/GenBank/DDBJ whole genome shotgun (WGS) entry which is preliminary data.</text>
</comment>
<dbReference type="EMBL" id="JAKELL010000721">
    <property type="protein sequence ID" value="KAH8976415.1"/>
    <property type="molecule type" value="Genomic_DNA"/>
</dbReference>
<accession>A0AAD4Q786</accession>
<proteinExistence type="predicted"/>
<organism evidence="2 3">
    <name type="scientific">Lactarius akahatsu</name>
    <dbReference type="NCBI Taxonomy" id="416441"/>
    <lineage>
        <taxon>Eukaryota</taxon>
        <taxon>Fungi</taxon>
        <taxon>Dikarya</taxon>
        <taxon>Basidiomycota</taxon>
        <taxon>Agaricomycotina</taxon>
        <taxon>Agaricomycetes</taxon>
        <taxon>Russulales</taxon>
        <taxon>Russulaceae</taxon>
        <taxon>Lactarius</taxon>
    </lineage>
</organism>
<evidence type="ECO:0000313" key="3">
    <source>
        <dbReference type="Proteomes" id="UP001201163"/>
    </source>
</evidence>
<dbReference type="Proteomes" id="UP001201163">
    <property type="component" value="Unassembled WGS sequence"/>
</dbReference>
<reference evidence="2" key="1">
    <citation type="submission" date="2022-01" db="EMBL/GenBank/DDBJ databases">
        <title>Comparative genomics reveals a dynamic genome evolution in the ectomycorrhizal milk-cap (Lactarius) mushrooms.</title>
        <authorList>
            <consortium name="DOE Joint Genome Institute"/>
            <person name="Lebreton A."/>
            <person name="Tang N."/>
            <person name="Kuo A."/>
            <person name="LaButti K."/>
            <person name="Drula E."/>
            <person name="Barry K."/>
            <person name="Clum A."/>
            <person name="Lipzen A."/>
            <person name="Mousain D."/>
            <person name="Ng V."/>
            <person name="Wang R."/>
            <person name="Wang X."/>
            <person name="Dai Y."/>
            <person name="Henrissat B."/>
            <person name="Grigoriev I.V."/>
            <person name="Guerin-Laguette A."/>
            <person name="Yu F."/>
            <person name="Martin F.M."/>
        </authorList>
    </citation>
    <scope>NUCLEOTIDE SEQUENCE</scope>
    <source>
        <strain evidence="2">QP</strain>
    </source>
</reference>
<sequence>MPTEVPDTVHNNIVLLTRDLLYVVELVDATASGDFGRIEDVLPTIACMFRGAGSNNYSTEILHLLFNLKEVWTPEFAYVIYGDLPYTPVHH</sequence>
<evidence type="ECO:0000313" key="2">
    <source>
        <dbReference type="EMBL" id="KAH8976415.1"/>
    </source>
</evidence>
<dbReference type="AlphaFoldDB" id="A0AAD4Q786"/>
<protein>
    <recommendedName>
        <fullName evidence="1">DUF6589 domain-containing protein</fullName>
    </recommendedName>
</protein>
<keyword evidence="3" id="KW-1185">Reference proteome</keyword>